<feature type="domain" description="Glucose-6-phosphate dehydrogenase NAD-binding" evidence="8">
    <location>
        <begin position="32"/>
        <end position="205"/>
    </location>
</feature>
<dbReference type="SUPFAM" id="SSF51735">
    <property type="entry name" value="NAD(P)-binding Rossmann-fold domains"/>
    <property type="match status" value="1"/>
</dbReference>
<evidence type="ECO:0000313" key="10">
    <source>
        <dbReference type="EMBL" id="MBB1162213.1"/>
    </source>
</evidence>
<evidence type="ECO:0000256" key="5">
    <source>
        <dbReference type="ARBA" id="ARBA00023002"/>
    </source>
</evidence>
<feature type="active site" description="Proton acceptor" evidence="7">
    <location>
        <position position="258"/>
    </location>
</feature>
<dbReference type="EC" id="1.1.1.49" evidence="7"/>
<feature type="binding site" evidence="7">
    <location>
        <position position="253"/>
    </location>
    <ligand>
        <name>substrate</name>
    </ligand>
</feature>
<evidence type="ECO:0000256" key="7">
    <source>
        <dbReference type="HAMAP-Rule" id="MF_00966"/>
    </source>
</evidence>
<feature type="domain" description="Glucose-6-phosphate dehydrogenase C-terminal" evidence="9">
    <location>
        <begin position="207"/>
        <end position="502"/>
    </location>
</feature>
<dbReference type="HAMAP" id="MF_00966">
    <property type="entry name" value="G6PD"/>
    <property type="match status" value="1"/>
</dbReference>
<dbReference type="Pfam" id="PF00479">
    <property type="entry name" value="G6PD_N"/>
    <property type="match status" value="1"/>
</dbReference>
<dbReference type="InterPro" id="IPR022675">
    <property type="entry name" value="G6P_DH_C"/>
</dbReference>
<keyword evidence="4 7" id="KW-0521">NADP</keyword>
<dbReference type="InterPro" id="IPR036291">
    <property type="entry name" value="NAD(P)-bd_dom_sf"/>
</dbReference>
<name>A0A839HJL9_9BURK</name>
<dbReference type="PRINTS" id="PR00079">
    <property type="entry name" value="G6PDHDRGNASE"/>
</dbReference>
<proteinExistence type="inferred from homology"/>
<evidence type="ECO:0000256" key="1">
    <source>
        <dbReference type="ARBA" id="ARBA00004937"/>
    </source>
</evidence>
<dbReference type="UniPathway" id="UPA00115">
    <property type="reaction ID" value="UER00408"/>
</dbReference>
<evidence type="ECO:0000313" key="11">
    <source>
        <dbReference type="Proteomes" id="UP000586093"/>
    </source>
</evidence>
<comment type="pathway">
    <text evidence="1 7">Carbohydrate degradation; pentose phosphate pathway; D-ribulose 5-phosphate from D-glucose 6-phosphate (oxidative stage): step 1/3.</text>
</comment>
<feature type="binding site" evidence="7">
    <location>
        <position position="234"/>
    </location>
    <ligand>
        <name>substrate</name>
    </ligand>
</feature>
<dbReference type="PROSITE" id="PS00069">
    <property type="entry name" value="G6P_DEHYDROGENASE"/>
    <property type="match status" value="1"/>
</dbReference>
<comment type="catalytic activity">
    <reaction evidence="7">
        <text>D-glucose 6-phosphate + NADP(+) = 6-phospho-D-glucono-1,5-lactone + NADPH + H(+)</text>
        <dbReference type="Rhea" id="RHEA:15841"/>
        <dbReference type="ChEBI" id="CHEBI:15378"/>
        <dbReference type="ChEBI" id="CHEBI:57783"/>
        <dbReference type="ChEBI" id="CHEBI:57955"/>
        <dbReference type="ChEBI" id="CHEBI:58349"/>
        <dbReference type="ChEBI" id="CHEBI:61548"/>
        <dbReference type="EC" id="1.1.1.49"/>
    </reaction>
</comment>
<evidence type="ECO:0000259" key="9">
    <source>
        <dbReference type="Pfam" id="PF02781"/>
    </source>
</evidence>
<dbReference type="Pfam" id="PF02781">
    <property type="entry name" value="G6PD_C"/>
    <property type="match status" value="1"/>
</dbReference>
<dbReference type="PIRSF" id="PIRSF000110">
    <property type="entry name" value="G6PD"/>
    <property type="match status" value="1"/>
</dbReference>
<dbReference type="Gene3D" id="3.30.360.10">
    <property type="entry name" value="Dihydrodipicolinate Reductase, domain 2"/>
    <property type="match status" value="1"/>
</dbReference>
<evidence type="ECO:0000256" key="4">
    <source>
        <dbReference type="ARBA" id="ARBA00022857"/>
    </source>
</evidence>
<dbReference type="Proteomes" id="UP000586093">
    <property type="component" value="Unassembled WGS sequence"/>
</dbReference>
<dbReference type="NCBIfam" id="TIGR00871">
    <property type="entry name" value="zwf"/>
    <property type="match status" value="1"/>
</dbReference>
<keyword evidence="6 7" id="KW-0119">Carbohydrate metabolism</keyword>
<dbReference type="GO" id="GO:0009051">
    <property type="term" value="P:pentose-phosphate shunt, oxidative branch"/>
    <property type="evidence" value="ECO:0007669"/>
    <property type="project" value="TreeGrafter"/>
</dbReference>
<sequence length="506" mass="56604">MHPSEASVARPSAALEAAVASPEPGPGQLDIVIFGGSGDLAFRKLLPALYMAFLHERLEPGTRILGLGRQGWSRADYLAFIDGHSRAFIDPAAFSAPVWQRFLGILGYRCLDATRAEDYAVLREPAGSVPQRVFYLATAPSLFSQIGAQLDAAGLIDARSRVVLEKPLGTDLASARAINADIGRHFREEQVYRIDHYLGKETVQNLMVLRFGNAIFEPLWRAPYIRSVQITVAESVGVGSRAGFYDGAGALRDMVQNHLLQLLCIVAMEPPISLNPDDVRDEKLRVLRSLRRMELADVRRDTVRGQYTAGLAEGQAVRGYREEENVPADSRTETFVALKAHINNARWAHVPFFLRTGKRMQTRRSEIIVEFARQPFSIFPNQSGGRPNRLIISLQPEESIQLEMMVKEPGSGMVPRPVKLELDLQSASDKRRAEAYERLLMDVIKGRLTHFMRRDELEAAWTWVEPILDGWKLLDERPRDYGAGTWGPAASSALMAREDLAWFEES</sequence>
<keyword evidence="5 7" id="KW-0560">Oxidoreductase</keyword>
<dbReference type="GO" id="GO:0050661">
    <property type="term" value="F:NADP binding"/>
    <property type="evidence" value="ECO:0007669"/>
    <property type="project" value="UniProtKB-UniRule"/>
</dbReference>
<dbReference type="InterPro" id="IPR019796">
    <property type="entry name" value="G6P_DH_AS"/>
</dbReference>
<evidence type="ECO:0000259" key="8">
    <source>
        <dbReference type="Pfam" id="PF00479"/>
    </source>
</evidence>
<comment type="function">
    <text evidence="7">Catalyzes the oxidation of glucose 6-phosphate to 6-phosphogluconolactone.</text>
</comment>
<dbReference type="GO" id="GO:0004345">
    <property type="term" value="F:glucose-6-phosphate dehydrogenase activity"/>
    <property type="evidence" value="ECO:0007669"/>
    <property type="project" value="UniProtKB-UniRule"/>
</dbReference>
<feature type="binding site" evidence="7">
    <location>
        <position position="166"/>
    </location>
    <ligand>
        <name>NADP(+)</name>
        <dbReference type="ChEBI" id="CHEBI:58349"/>
    </ligand>
</feature>
<dbReference type="SUPFAM" id="SSF55347">
    <property type="entry name" value="Glyceraldehyde-3-phosphate dehydrogenase-like, C-terminal domain"/>
    <property type="match status" value="1"/>
</dbReference>
<dbReference type="Gene3D" id="3.40.50.720">
    <property type="entry name" value="NAD(P)-binding Rossmann-like Domain"/>
    <property type="match status" value="1"/>
</dbReference>
<evidence type="ECO:0000256" key="3">
    <source>
        <dbReference type="ARBA" id="ARBA00022526"/>
    </source>
</evidence>
<feature type="binding site" evidence="7">
    <location>
        <position position="200"/>
    </location>
    <ligand>
        <name>substrate</name>
    </ligand>
</feature>
<feature type="binding site" evidence="7">
    <location>
        <position position="69"/>
    </location>
    <ligand>
        <name>NADP(+)</name>
        <dbReference type="ChEBI" id="CHEBI:58349"/>
    </ligand>
</feature>
<dbReference type="PANTHER" id="PTHR23429:SF0">
    <property type="entry name" value="GLUCOSE-6-PHOSPHATE 1-DEHYDROGENASE"/>
    <property type="match status" value="1"/>
</dbReference>
<comment type="caution">
    <text evidence="10">The sequence shown here is derived from an EMBL/GenBank/DDBJ whole genome shotgun (WGS) entry which is preliminary data.</text>
</comment>
<dbReference type="EMBL" id="JACIVI010000003">
    <property type="protein sequence ID" value="MBB1162213.1"/>
    <property type="molecule type" value="Genomic_DNA"/>
</dbReference>
<accession>A0A839HJL9</accession>
<organism evidence="10 11">
    <name type="scientific">Aquariibacter albus</name>
    <dbReference type="NCBI Taxonomy" id="2759899"/>
    <lineage>
        <taxon>Bacteria</taxon>
        <taxon>Pseudomonadati</taxon>
        <taxon>Pseudomonadota</taxon>
        <taxon>Betaproteobacteria</taxon>
        <taxon>Burkholderiales</taxon>
        <taxon>Sphaerotilaceae</taxon>
        <taxon>Aquariibacter</taxon>
    </lineage>
</organism>
<dbReference type="InterPro" id="IPR001282">
    <property type="entry name" value="G6P_DH"/>
</dbReference>
<dbReference type="GO" id="GO:0006006">
    <property type="term" value="P:glucose metabolic process"/>
    <property type="evidence" value="ECO:0007669"/>
    <property type="project" value="UniProtKB-KW"/>
</dbReference>
<dbReference type="AlphaFoldDB" id="A0A839HJL9"/>
<gene>
    <name evidence="7 10" type="primary">zwf</name>
    <name evidence="10" type="ORF">H4F90_09485</name>
</gene>
<dbReference type="PANTHER" id="PTHR23429">
    <property type="entry name" value="GLUCOSE-6-PHOSPHATE 1-DEHYDROGENASE G6PD"/>
    <property type="match status" value="1"/>
</dbReference>
<comment type="similarity">
    <text evidence="2 7">Belongs to the glucose-6-phosphate dehydrogenase family.</text>
</comment>
<protein>
    <recommendedName>
        <fullName evidence="7">Glucose-6-phosphate 1-dehydrogenase</fullName>
        <shortName evidence="7">G6PD</shortName>
        <ecNumber evidence="7">1.1.1.49</ecNumber>
    </recommendedName>
</protein>
<evidence type="ECO:0000256" key="2">
    <source>
        <dbReference type="ARBA" id="ARBA00009975"/>
    </source>
</evidence>
<dbReference type="GO" id="GO:0005829">
    <property type="term" value="C:cytosol"/>
    <property type="evidence" value="ECO:0007669"/>
    <property type="project" value="TreeGrafter"/>
</dbReference>
<comment type="caution">
    <text evidence="7">Lacks conserved residue(s) required for the propagation of feature annotation.</text>
</comment>
<evidence type="ECO:0000256" key="6">
    <source>
        <dbReference type="ARBA" id="ARBA00023277"/>
    </source>
</evidence>
<dbReference type="InterPro" id="IPR022674">
    <property type="entry name" value="G6P_DH_NAD-bd"/>
</dbReference>
<reference evidence="10 11" key="1">
    <citation type="submission" date="2020-08" db="EMBL/GenBank/DDBJ databases">
        <title>Aquariorum lacteus gen. nov., sp. nov., a new member of the family Comamonadaceae, isolated from freshwater aquarium.</title>
        <authorList>
            <person name="Chun S.-J."/>
        </authorList>
    </citation>
    <scope>NUCLEOTIDE SEQUENCE [LARGE SCALE GENOMIC DNA]</scope>
    <source>
        <strain evidence="10 11">SJAQ100</strain>
    </source>
</reference>
<keyword evidence="11" id="KW-1185">Reference proteome</keyword>
<keyword evidence="3 7" id="KW-0313">Glucose metabolism</keyword>
<feature type="binding site" evidence="7">
    <location>
        <position position="196"/>
    </location>
    <ligand>
        <name>substrate</name>
    </ligand>
</feature>
<feature type="binding site" evidence="7">
    <location>
        <position position="358"/>
    </location>
    <ligand>
        <name>substrate</name>
    </ligand>
</feature>
<dbReference type="RefSeq" id="WP_182663919.1">
    <property type="nucleotide sequence ID" value="NZ_JACIVI010000003.1"/>
</dbReference>